<organism evidence="3 4">
    <name type="scientific">Natranaeroarchaeum sulfidigenes</name>
    <dbReference type="NCBI Taxonomy" id="2784880"/>
    <lineage>
        <taxon>Archaea</taxon>
        <taxon>Methanobacteriati</taxon>
        <taxon>Methanobacteriota</taxon>
        <taxon>Stenosarchaea group</taxon>
        <taxon>Halobacteria</taxon>
        <taxon>Halobacteriales</taxon>
        <taxon>Natronoarchaeaceae</taxon>
        <taxon>Natranaeroarchaeum</taxon>
    </lineage>
</organism>
<dbReference type="CDD" id="cd00293">
    <property type="entry name" value="USP-like"/>
    <property type="match status" value="1"/>
</dbReference>
<dbReference type="InterPro" id="IPR014729">
    <property type="entry name" value="Rossmann-like_a/b/a_fold"/>
</dbReference>
<name>A0A897MH92_9EURY</name>
<comment type="similarity">
    <text evidence="1">Belongs to the universal stress protein A family.</text>
</comment>
<evidence type="ECO:0000259" key="2">
    <source>
        <dbReference type="Pfam" id="PF00582"/>
    </source>
</evidence>
<dbReference type="Pfam" id="PF00582">
    <property type="entry name" value="Usp"/>
    <property type="match status" value="1"/>
</dbReference>
<evidence type="ECO:0000313" key="3">
    <source>
        <dbReference type="EMBL" id="QSG01520.1"/>
    </source>
</evidence>
<feature type="domain" description="UspA" evidence="2">
    <location>
        <begin position="4"/>
        <end position="128"/>
    </location>
</feature>
<dbReference type="PRINTS" id="PR01438">
    <property type="entry name" value="UNVRSLSTRESS"/>
</dbReference>
<dbReference type="PANTHER" id="PTHR46268">
    <property type="entry name" value="STRESS RESPONSE PROTEIN NHAX"/>
    <property type="match status" value="1"/>
</dbReference>
<dbReference type="InterPro" id="IPR006016">
    <property type="entry name" value="UspA"/>
</dbReference>
<dbReference type="KEGG" id="hara:AArcS_0285"/>
<dbReference type="PANTHER" id="PTHR46268:SF6">
    <property type="entry name" value="UNIVERSAL STRESS PROTEIN UP12"/>
    <property type="match status" value="1"/>
</dbReference>
<evidence type="ECO:0000313" key="4">
    <source>
        <dbReference type="Proteomes" id="UP000663586"/>
    </source>
</evidence>
<evidence type="ECO:0000256" key="1">
    <source>
        <dbReference type="ARBA" id="ARBA00008791"/>
    </source>
</evidence>
<dbReference type="SUPFAM" id="SSF52402">
    <property type="entry name" value="Adenine nucleotide alpha hydrolases-like"/>
    <property type="match status" value="1"/>
</dbReference>
<reference evidence="3" key="1">
    <citation type="submission" date="2020-11" db="EMBL/GenBank/DDBJ databases">
        <title>Carbohydrate-dependent, anaerobic sulfur respiration: A novel catabolism in halophilic archaea.</title>
        <authorList>
            <person name="Sorokin D.Y."/>
            <person name="Messina E."/>
            <person name="Smedile F."/>
            <person name="La Cono V."/>
            <person name="Hallsworth J.E."/>
            <person name="Yakimov M.M."/>
        </authorList>
    </citation>
    <scope>NUCLEOTIDE SEQUENCE</scope>
    <source>
        <strain evidence="3">AArc-S</strain>
    </source>
</reference>
<dbReference type="AlphaFoldDB" id="A0A897MH92"/>
<dbReference type="EMBL" id="CP064786">
    <property type="protein sequence ID" value="QSG01520.1"/>
    <property type="molecule type" value="Genomic_DNA"/>
</dbReference>
<dbReference type="InterPro" id="IPR006015">
    <property type="entry name" value="Universal_stress_UspA"/>
</dbReference>
<protein>
    <submittedName>
        <fullName evidence="3">Nucleotide-binding protein, UspA family</fullName>
    </submittedName>
</protein>
<dbReference type="RefSeq" id="WP_238478643.1">
    <property type="nucleotide sequence ID" value="NZ_CP064786.1"/>
</dbReference>
<gene>
    <name evidence="3" type="primary">uspA6</name>
    <name evidence="3" type="ORF">AArcS_0285</name>
</gene>
<accession>A0A897MH92</accession>
<proteinExistence type="inferred from homology"/>
<keyword evidence="4" id="KW-1185">Reference proteome</keyword>
<sequence>MYEILMPIDTSESRGRKQAAFVTALPGASESIHVSLLYVFDDENKAETTAPRQLSGGNAAFKRLREANVGIEQVSRIGKPAEQIVSVAEELDADLLVLGGRKHSPGRSALFGSVTQSVIRQTERPVTVTGGEAAET</sequence>
<dbReference type="Proteomes" id="UP000663586">
    <property type="component" value="Chromosome"/>
</dbReference>
<dbReference type="Gene3D" id="3.40.50.620">
    <property type="entry name" value="HUPs"/>
    <property type="match status" value="1"/>
</dbReference>
<dbReference type="GeneID" id="70683671"/>